<organism evidence="2 3">
    <name type="scientific">Brevifollis gellanilyticus</name>
    <dbReference type="NCBI Taxonomy" id="748831"/>
    <lineage>
        <taxon>Bacteria</taxon>
        <taxon>Pseudomonadati</taxon>
        <taxon>Verrucomicrobiota</taxon>
        <taxon>Verrucomicrobiia</taxon>
        <taxon>Verrucomicrobiales</taxon>
        <taxon>Verrucomicrobiaceae</taxon>
    </lineage>
</organism>
<comment type="caution">
    <text evidence="2">The sequence shown here is derived from an EMBL/GenBank/DDBJ whole genome shotgun (WGS) entry which is preliminary data.</text>
</comment>
<keyword evidence="3" id="KW-1185">Reference proteome</keyword>
<dbReference type="RefSeq" id="WP_246145779.1">
    <property type="nucleotide sequence ID" value="NZ_BKAG01000043.1"/>
</dbReference>
<feature type="region of interest" description="Disordered" evidence="1">
    <location>
        <begin position="79"/>
        <end position="107"/>
    </location>
</feature>
<evidence type="ECO:0000313" key="3">
    <source>
        <dbReference type="Proteomes" id="UP000321577"/>
    </source>
</evidence>
<evidence type="ECO:0000256" key="1">
    <source>
        <dbReference type="SAM" id="MobiDB-lite"/>
    </source>
</evidence>
<protein>
    <submittedName>
        <fullName evidence="2">Uncharacterized protein</fullName>
    </submittedName>
</protein>
<dbReference type="AlphaFoldDB" id="A0A512MEM2"/>
<name>A0A512MEM2_9BACT</name>
<proteinExistence type="predicted"/>
<accession>A0A512MEM2</accession>
<reference evidence="2 3" key="1">
    <citation type="submission" date="2019-07" db="EMBL/GenBank/DDBJ databases">
        <title>Whole genome shotgun sequence of Brevifollis gellanilyticus NBRC 108608.</title>
        <authorList>
            <person name="Hosoyama A."/>
            <person name="Uohara A."/>
            <person name="Ohji S."/>
            <person name="Ichikawa N."/>
        </authorList>
    </citation>
    <scope>NUCLEOTIDE SEQUENCE [LARGE SCALE GENOMIC DNA]</scope>
    <source>
        <strain evidence="2 3">NBRC 108608</strain>
    </source>
</reference>
<sequence>MGRAYAILAHAHILTSKEALNLLSMLRLGADMDIIQNCDRSLLDILLLEIQPAHLQLRAGTELTPVERDVRRAEITRSKLQTMCGPAHSPCDSPPEPPPPEAGTEGA</sequence>
<gene>
    <name evidence="2" type="ORF">BGE01nite_44750</name>
</gene>
<dbReference type="Proteomes" id="UP000321577">
    <property type="component" value="Unassembled WGS sequence"/>
</dbReference>
<feature type="compositionally biased region" description="Pro residues" evidence="1">
    <location>
        <begin position="92"/>
        <end position="101"/>
    </location>
</feature>
<evidence type="ECO:0000313" key="2">
    <source>
        <dbReference type="EMBL" id="GEP45184.1"/>
    </source>
</evidence>
<dbReference type="EMBL" id="BKAG01000043">
    <property type="protein sequence ID" value="GEP45184.1"/>
    <property type="molecule type" value="Genomic_DNA"/>
</dbReference>